<evidence type="ECO:0000256" key="1">
    <source>
        <dbReference type="SAM" id="MobiDB-lite"/>
    </source>
</evidence>
<evidence type="ECO:0000313" key="2">
    <source>
        <dbReference type="EMBL" id="KAJ1520167.1"/>
    </source>
</evidence>
<feature type="region of interest" description="Disordered" evidence="1">
    <location>
        <begin position="299"/>
        <end position="324"/>
    </location>
</feature>
<organism evidence="2 3">
    <name type="scientific">Megalurothrips usitatus</name>
    <name type="common">bean blossom thrips</name>
    <dbReference type="NCBI Taxonomy" id="439358"/>
    <lineage>
        <taxon>Eukaryota</taxon>
        <taxon>Metazoa</taxon>
        <taxon>Ecdysozoa</taxon>
        <taxon>Arthropoda</taxon>
        <taxon>Hexapoda</taxon>
        <taxon>Insecta</taxon>
        <taxon>Pterygota</taxon>
        <taxon>Neoptera</taxon>
        <taxon>Paraneoptera</taxon>
        <taxon>Thysanoptera</taxon>
        <taxon>Terebrantia</taxon>
        <taxon>Thripoidea</taxon>
        <taxon>Thripidae</taxon>
        <taxon>Megalurothrips</taxon>
    </lineage>
</organism>
<name>A0AAV7X6K0_9NEOP</name>
<sequence>MVRLESPDGGPQGPRRPVTRSQAARRRPAGSSPSPHGPHGSHHGIGLSPSGGPRASSQQDVVKALVDSLDDATLAELPGLPGAPAGRRRSQRRGLDGVVDGSATLGHPWRGGGGGAGLGGSLSRKQCGVSISDGNVSVDGELPYSVSRFSHRTFPKETAWYPGDELGTLWHQQPPRGGPGGPGPHQDHYAYRNRSAGASPHYHGHHYHLQDEVLSSVDNLIVGNGVHGANGGVTDRCWLIGYPRHCASEVNVVSWNSDRLPHPAPGVKHPPPTSPANGVAGGPGCSGRAGLWENLEVADGEDSDSAVHDDLHHPHRGKRGGGGRAACPYQCRCPCDHRDAASPGQSLGALGALGALGQTLAPAAFTQLGRTLCPCRTLGVPREKER</sequence>
<feature type="compositionally biased region" description="Gly residues" evidence="1">
    <location>
        <begin position="109"/>
        <end position="118"/>
    </location>
</feature>
<comment type="caution">
    <text evidence="2">The sequence shown here is derived from an EMBL/GenBank/DDBJ whole genome shotgun (WGS) entry which is preliminary data.</text>
</comment>
<feature type="compositionally biased region" description="Low complexity" evidence="1">
    <location>
        <begin position="29"/>
        <end position="53"/>
    </location>
</feature>
<feature type="region of interest" description="Disordered" evidence="1">
    <location>
        <begin position="263"/>
        <end position="283"/>
    </location>
</feature>
<gene>
    <name evidence="2" type="ORF">ONE63_004382</name>
</gene>
<dbReference type="Proteomes" id="UP001075354">
    <property type="component" value="Chromosome 15"/>
</dbReference>
<accession>A0AAV7X6K0</accession>
<feature type="region of interest" description="Disordered" evidence="1">
    <location>
        <begin position="1"/>
        <end position="118"/>
    </location>
</feature>
<feature type="region of interest" description="Disordered" evidence="1">
    <location>
        <begin position="168"/>
        <end position="191"/>
    </location>
</feature>
<dbReference type="EMBL" id="JAPTSV010000015">
    <property type="protein sequence ID" value="KAJ1520167.1"/>
    <property type="molecule type" value="Genomic_DNA"/>
</dbReference>
<evidence type="ECO:0000313" key="3">
    <source>
        <dbReference type="Proteomes" id="UP001075354"/>
    </source>
</evidence>
<reference evidence="2" key="1">
    <citation type="submission" date="2022-12" db="EMBL/GenBank/DDBJ databases">
        <title>Chromosome-level genome assembly of the bean flower thrips Megalurothrips usitatus.</title>
        <authorList>
            <person name="Ma L."/>
            <person name="Liu Q."/>
            <person name="Li H."/>
            <person name="Cai W."/>
        </authorList>
    </citation>
    <scope>NUCLEOTIDE SEQUENCE</scope>
    <source>
        <strain evidence="2">Cailab_2022a</strain>
    </source>
</reference>
<feature type="compositionally biased region" description="Pro residues" evidence="1">
    <location>
        <begin position="263"/>
        <end position="274"/>
    </location>
</feature>
<protein>
    <submittedName>
        <fullName evidence="2">Uncharacterized protein</fullName>
    </submittedName>
</protein>
<keyword evidence="3" id="KW-1185">Reference proteome</keyword>
<proteinExistence type="predicted"/>
<dbReference type="AlphaFoldDB" id="A0AAV7X6K0"/>